<proteinExistence type="inferred from homology"/>
<dbReference type="GO" id="GO:0009297">
    <property type="term" value="P:pilus assembly"/>
    <property type="evidence" value="ECO:0007669"/>
    <property type="project" value="InterPro"/>
</dbReference>
<accession>A0A1Z1STL1</accession>
<evidence type="ECO:0000256" key="5">
    <source>
        <dbReference type="ARBA" id="ARBA00022692"/>
    </source>
</evidence>
<dbReference type="OrthoDB" id="6554712at2"/>
<dbReference type="Pfam" id="PF13953">
    <property type="entry name" value="PapC_C"/>
    <property type="match status" value="1"/>
</dbReference>
<sequence length="832" mass="92548">MSGRSTSILATILFIIYSQNVYSVEFNLDVVDSKSKDNINFARFSEAGYILPGKYQLNLVLNGQGIGSSTYTVNVLERENKSQDENKKLLSQACLTGDIISSLGLKEKIENNLPTWNDGKCIDLLSLDGVEVTTKLNEGILSIKIPQIWLEYTSATWLPPSRWDDGISGLILDYNINTNVNIPHEGSNTQSIYYNGTVGYNFGSWRIRSDYQGNYNRTSGDAENNKDLLNFTRVYGYRAIRSLKSNLTIGENFINSNIFNSWRYTGISLESDDRMLSPQLRGYAPQVTGIAETNARVVVKHQGRILYDSTVPAGPFAIQDLDSSVRGKLDVEIIEQNGKTNKFQIDTAYVPYLTRPGQVRYKVVAGRSRDKLHNTEGPIFGTTEAAFGLSNAWTMYGGTIFAGDYNSVALGVGRDMFAFGAVSADITQSYARLPDRGTMQGKSWRVSYSKRFDNLDADVTFAGYRFNERNYMTMQNYLDARYRDDFTGKEKELYTVTFNKGLSEYNTSIGVQYNHQTYWDQSNSDYYSINLNKYMDVFAVKNISLNLSASRSKYYGKDNDVFFARVSIPLENNRGFINYDGSRNSGNYTHNIGYFNTTEDNLANYNLNVSTTYGDDMDSSSSFSGYYGRYTSIANINANATISNKNTSSFGFSANGGLTITAKGAALHPDGFNGGTRLLVDTEGVAGVPVDGGRVTTNNWGYGVVTDINSYYRNETTIDLTKLPNNIEATQAIVESSLTEGAIGYRKFEVLKGEKAFAIIRLADNSYPPFGSIISNAKGRELGIISDDGFAWLTGINPNEEIRVSWGAEQQCVAKLPNKIEPSNKILLLCEK</sequence>
<dbReference type="Proteomes" id="UP000195540">
    <property type="component" value="Chromosome"/>
</dbReference>
<evidence type="ECO:0000259" key="10">
    <source>
        <dbReference type="Pfam" id="PF13953"/>
    </source>
</evidence>
<dbReference type="InterPro" id="IPR037224">
    <property type="entry name" value="PapC_N_sf"/>
</dbReference>
<dbReference type="InterPro" id="IPR000015">
    <property type="entry name" value="Fimb_usher"/>
</dbReference>
<organism evidence="13 15">
    <name type="scientific">Proteus mirabilis</name>
    <dbReference type="NCBI Taxonomy" id="584"/>
    <lineage>
        <taxon>Bacteria</taxon>
        <taxon>Pseudomonadati</taxon>
        <taxon>Pseudomonadota</taxon>
        <taxon>Gammaproteobacteria</taxon>
        <taxon>Enterobacterales</taxon>
        <taxon>Morganellaceae</taxon>
        <taxon>Proteus</taxon>
    </lineage>
</organism>
<dbReference type="GO" id="GO:0009279">
    <property type="term" value="C:cell outer membrane"/>
    <property type="evidence" value="ECO:0007669"/>
    <property type="project" value="UniProtKB-SubCell"/>
</dbReference>
<keyword evidence="5 9" id="KW-0812">Transmembrane</keyword>
<dbReference type="Gene3D" id="2.60.40.2610">
    <property type="entry name" value="Outer membrane usher protein FimD, plug domain"/>
    <property type="match status" value="1"/>
</dbReference>
<keyword evidence="9" id="KW-1029">Fimbrium biogenesis</keyword>
<dbReference type="PROSITE" id="PS01151">
    <property type="entry name" value="FIMBRIAL_USHER"/>
    <property type="match status" value="1"/>
</dbReference>
<dbReference type="Gene3D" id="2.60.40.3110">
    <property type="match status" value="1"/>
</dbReference>
<dbReference type="PANTHER" id="PTHR30451:SF10">
    <property type="entry name" value="OUTER MEMBRANE USHER PROTEIN YFCU-RELATED"/>
    <property type="match status" value="1"/>
</dbReference>
<gene>
    <name evidence="13" type="primary">papC_7</name>
    <name evidence="12" type="ORF">AM402_06555</name>
    <name evidence="13" type="ORF">NCTC11938_03536</name>
</gene>
<dbReference type="Pfam" id="PF00577">
    <property type="entry name" value="Usher"/>
    <property type="match status" value="1"/>
</dbReference>
<dbReference type="STRING" id="584.AOUC001_03700"/>
<dbReference type="Proteomes" id="UP000254191">
    <property type="component" value="Unassembled WGS sequence"/>
</dbReference>
<dbReference type="KEGG" id="pvl:AOB99_13025"/>
<evidence type="ECO:0000256" key="8">
    <source>
        <dbReference type="ARBA" id="ARBA00023237"/>
    </source>
</evidence>
<feature type="domain" description="PapC-like C-terminal" evidence="10">
    <location>
        <begin position="760"/>
        <end position="815"/>
    </location>
</feature>
<dbReference type="RefSeq" id="WP_004248675.1">
    <property type="nucleotide sequence ID" value="NZ_ABFCQN020000020.1"/>
</dbReference>
<evidence type="ECO:0000256" key="2">
    <source>
        <dbReference type="ARBA" id="ARBA00008064"/>
    </source>
</evidence>
<comment type="subcellular location">
    <subcellularLocation>
        <location evidence="1 9">Cell outer membrane</location>
        <topology evidence="1 9">Multi-pass membrane protein</topology>
    </subcellularLocation>
</comment>
<dbReference type="Gene3D" id="3.10.20.410">
    <property type="match status" value="1"/>
</dbReference>
<evidence type="ECO:0000313" key="13">
    <source>
        <dbReference type="EMBL" id="SUC39250.1"/>
    </source>
</evidence>
<evidence type="ECO:0000313" key="15">
    <source>
        <dbReference type="Proteomes" id="UP000254191"/>
    </source>
</evidence>
<protein>
    <submittedName>
        <fullName evidence="12">Fimbrial assembly protein</fullName>
    </submittedName>
    <submittedName>
        <fullName evidence="13">Fimbrial outer membrane usher protein</fullName>
    </submittedName>
</protein>
<evidence type="ECO:0000256" key="7">
    <source>
        <dbReference type="ARBA" id="ARBA00023136"/>
    </source>
</evidence>
<dbReference type="InterPro" id="IPR018030">
    <property type="entry name" value="Fimbrial_membr_usher_CS"/>
</dbReference>
<dbReference type="Gene3D" id="2.60.40.2070">
    <property type="match status" value="1"/>
</dbReference>
<keyword evidence="3 9" id="KW-0813">Transport</keyword>
<evidence type="ECO:0000256" key="3">
    <source>
        <dbReference type="ARBA" id="ARBA00022448"/>
    </source>
</evidence>
<keyword evidence="6" id="KW-0732">Signal</keyword>
<evidence type="ECO:0000256" key="9">
    <source>
        <dbReference type="RuleBase" id="RU003884"/>
    </source>
</evidence>
<evidence type="ECO:0000256" key="1">
    <source>
        <dbReference type="ARBA" id="ARBA00004571"/>
    </source>
</evidence>
<dbReference type="PANTHER" id="PTHR30451">
    <property type="entry name" value="OUTER MEMBRANE USHER PROTEIN"/>
    <property type="match status" value="1"/>
</dbReference>
<evidence type="ECO:0000256" key="6">
    <source>
        <dbReference type="ARBA" id="ARBA00022729"/>
    </source>
</evidence>
<dbReference type="OMA" id="RWENGVP"/>
<feature type="domain" description="PapC N-terminal" evidence="11">
    <location>
        <begin position="25"/>
        <end position="177"/>
    </location>
</feature>
<evidence type="ECO:0000313" key="12">
    <source>
        <dbReference type="EMBL" id="ARX33821.1"/>
    </source>
</evidence>
<keyword evidence="4" id="KW-1134">Transmembrane beta strand</keyword>
<dbReference type="InterPro" id="IPR042186">
    <property type="entry name" value="FimD_plug_dom"/>
</dbReference>
<evidence type="ECO:0000256" key="4">
    <source>
        <dbReference type="ARBA" id="ARBA00022452"/>
    </source>
</evidence>
<dbReference type="InterPro" id="IPR025949">
    <property type="entry name" value="PapC-like_C"/>
</dbReference>
<name>A0A1Z1STL1_PROMI</name>
<evidence type="ECO:0000259" key="11">
    <source>
        <dbReference type="Pfam" id="PF13954"/>
    </source>
</evidence>
<dbReference type="EMBL" id="UGTS01000006">
    <property type="protein sequence ID" value="SUC39250.1"/>
    <property type="molecule type" value="Genomic_DNA"/>
</dbReference>
<dbReference type="GO" id="GO:0015473">
    <property type="term" value="F:fimbrial usher porin activity"/>
    <property type="evidence" value="ECO:0007669"/>
    <property type="project" value="InterPro"/>
</dbReference>
<evidence type="ECO:0000313" key="14">
    <source>
        <dbReference type="Proteomes" id="UP000195540"/>
    </source>
</evidence>
<dbReference type="SUPFAM" id="SSF141729">
    <property type="entry name" value="FimD N-terminal domain-like"/>
    <property type="match status" value="1"/>
</dbReference>
<dbReference type="Pfam" id="PF13954">
    <property type="entry name" value="PapC_N"/>
    <property type="match status" value="1"/>
</dbReference>
<comment type="similarity">
    <text evidence="2 9">Belongs to the fimbrial export usher family.</text>
</comment>
<reference evidence="13 15" key="2">
    <citation type="submission" date="2018-06" db="EMBL/GenBank/DDBJ databases">
        <authorList>
            <consortium name="Pathogen Informatics"/>
            <person name="Doyle S."/>
        </authorList>
    </citation>
    <scope>NUCLEOTIDE SEQUENCE [LARGE SCALE GENOMIC DNA]</scope>
    <source>
        <strain evidence="13 15">NCTC11938</strain>
    </source>
</reference>
<dbReference type="EMBL" id="CP021694">
    <property type="protein sequence ID" value="ARX33821.1"/>
    <property type="molecule type" value="Genomic_DNA"/>
</dbReference>
<dbReference type="GeneID" id="6802663"/>
<dbReference type="AlphaFoldDB" id="A0A1Z1STL1"/>
<dbReference type="InterPro" id="IPR043142">
    <property type="entry name" value="PapC-like_C_sf"/>
</dbReference>
<keyword evidence="7 9" id="KW-0472">Membrane</keyword>
<keyword evidence="8 9" id="KW-0998">Cell outer membrane</keyword>
<reference evidence="12 14" key="1">
    <citation type="submission" date="2017-05" db="EMBL/GenBank/DDBJ databases">
        <title>Whole genome sequencing of Proteus mirabilis AR_0155.</title>
        <authorList>
            <person name="Conlan S."/>
            <person name="Thomas P.J."/>
            <person name="Mullikin J."/>
            <person name="Frank K.M."/>
            <person name="Segre J.A."/>
        </authorList>
    </citation>
    <scope>NUCLEOTIDE SEQUENCE [LARGE SCALE GENOMIC DNA]</scope>
    <source>
        <strain evidence="12 14">AR_0155</strain>
    </source>
</reference>
<dbReference type="InterPro" id="IPR025885">
    <property type="entry name" value="PapC_N"/>
</dbReference>